<accession>A0A849KC44</accession>
<keyword evidence="2" id="KW-0378">Hydrolase</keyword>
<evidence type="ECO:0000313" key="5">
    <source>
        <dbReference type="Proteomes" id="UP000574931"/>
    </source>
</evidence>
<proteinExistence type="predicted"/>
<evidence type="ECO:0000313" key="4">
    <source>
        <dbReference type="EMBL" id="NNU58991.1"/>
    </source>
</evidence>
<keyword evidence="1" id="KW-0540">Nuclease</keyword>
<feature type="signal peptide" evidence="3">
    <location>
        <begin position="1"/>
        <end position="24"/>
    </location>
</feature>
<dbReference type="GO" id="GO:0004521">
    <property type="term" value="F:RNA endonuclease activity"/>
    <property type="evidence" value="ECO:0007669"/>
    <property type="project" value="InterPro"/>
</dbReference>
<dbReference type="AlphaFoldDB" id="A0A849KC44"/>
<feature type="chain" id="PRO_5032512612" evidence="3">
    <location>
        <begin position="25"/>
        <end position="126"/>
    </location>
</feature>
<evidence type="ECO:0000256" key="2">
    <source>
        <dbReference type="ARBA" id="ARBA00022801"/>
    </source>
</evidence>
<dbReference type="SUPFAM" id="SSF53933">
    <property type="entry name" value="Microbial ribonucleases"/>
    <property type="match status" value="1"/>
</dbReference>
<keyword evidence="5" id="KW-1185">Reference proteome</keyword>
<keyword evidence="3" id="KW-0732">Signal</keyword>
<sequence>MRKLLAVSAFLIAGLMFSVNYSVARPISYCASGIPPKSNPNEYDDFRNAKFQLDQYLKGKGQRPTVFNNNEGILPNVPRMTYFEFDLGKDRYGRRGRHRAIIGYDGSANRTYYYTDNHYRSFCMIR</sequence>
<reference evidence="4 5" key="1">
    <citation type="submission" date="2020-05" db="EMBL/GenBank/DDBJ databases">
        <title>Draft Genome Sequence of Ochrobactrum soli Isolated from Stable Fly Gut.</title>
        <authorList>
            <person name="Pileggi M.T."/>
            <person name="Vazhakkala L.J."/>
            <person name="Wong C.N."/>
        </authorList>
    </citation>
    <scope>NUCLEOTIDE SEQUENCE [LARGE SCALE GENOMIC DNA]</scope>
    <source>
        <strain evidence="4 5">MTP-C0764</strain>
    </source>
</reference>
<gene>
    <name evidence="4" type="ORF">HKX02_01810</name>
</gene>
<evidence type="ECO:0000256" key="1">
    <source>
        <dbReference type="ARBA" id="ARBA00022722"/>
    </source>
</evidence>
<dbReference type="Pfam" id="PF00545">
    <property type="entry name" value="Ribonuclease"/>
    <property type="match status" value="1"/>
</dbReference>
<dbReference type="GO" id="GO:0003723">
    <property type="term" value="F:RNA binding"/>
    <property type="evidence" value="ECO:0007669"/>
    <property type="project" value="InterPro"/>
</dbReference>
<dbReference type="Gene3D" id="3.10.450.30">
    <property type="entry name" value="Microbial ribonucleases"/>
    <property type="match status" value="1"/>
</dbReference>
<comment type="caution">
    <text evidence="4">The sequence shown here is derived from an EMBL/GenBank/DDBJ whole genome shotgun (WGS) entry which is preliminary data.</text>
</comment>
<protein>
    <submittedName>
        <fullName evidence="4">Uncharacterized protein</fullName>
    </submittedName>
</protein>
<evidence type="ECO:0000256" key="3">
    <source>
        <dbReference type="SAM" id="SignalP"/>
    </source>
</evidence>
<dbReference type="GO" id="GO:0016787">
    <property type="term" value="F:hydrolase activity"/>
    <property type="evidence" value="ECO:0007669"/>
    <property type="project" value="UniProtKB-KW"/>
</dbReference>
<organism evidence="4 5">
    <name type="scientific">Ochrobactrum soli</name>
    <dbReference type="NCBI Taxonomy" id="2448455"/>
    <lineage>
        <taxon>Bacteria</taxon>
        <taxon>Pseudomonadati</taxon>
        <taxon>Pseudomonadota</taxon>
        <taxon>Alphaproteobacteria</taxon>
        <taxon>Hyphomicrobiales</taxon>
        <taxon>Brucellaceae</taxon>
        <taxon>Brucella/Ochrobactrum group</taxon>
        <taxon>Ochrobactrum</taxon>
    </lineage>
</organism>
<name>A0A849KC44_9HYPH</name>
<dbReference type="InterPro" id="IPR000026">
    <property type="entry name" value="N1-like"/>
</dbReference>
<dbReference type="Proteomes" id="UP000574931">
    <property type="component" value="Unassembled WGS sequence"/>
</dbReference>
<dbReference type="InterPro" id="IPR016191">
    <property type="entry name" value="Ribonuclease/ribotoxin"/>
</dbReference>
<dbReference type="EMBL" id="JABFCY010000001">
    <property type="protein sequence ID" value="NNU58991.1"/>
    <property type="molecule type" value="Genomic_DNA"/>
</dbReference>
<dbReference type="RefSeq" id="WP_109368151.1">
    <property type="nucleotide sequence ID" value="NZ_JABFCY010000001.1"/>
</dbReference>